<name>A0ABW4VNY0_9BACT</name>
<keyword evidence="2" id="KW-0564">Palmitate</keyword>
<dbReference type="Gene3D" id="1.20.1600.10">
    <property type="entry name" value="Outer membrane efflux proteins (OEP)"/>
    <property type="match status" value="1"/>
</dbReference>
<keyword evidence="2" id="KW-1134">Transmembrane beta strand</keyword>
<evidence type="ECO:0000313" key="4">
    <source>
        <dbReference type="EMBL" id="MFD2035461.1"/>
    </source>
</evidence>
<dbReference type="RefSeq" id="WP_376886423.1">
    <property type="nucleotide sequence ID" value="NZ_JBHUHR010000031.1"/>
</dbReference>
<evidence type="ECO:0000256" key="3">
    <source>
        <dbReference type="SAM" id="Coils"/>
    </source>
</evidence>
<dbReference type="Proteomes" id="UP001597361">
    <property type="component" value="Unassembled WGS sequence"/>
</dbReference>
<dbReference type="PROSITE" id="PS51257">
    <property type="entry name" value="PROKAR_LIPOPROTEIN"/>
    <property type="match status" value="1"/>
</dbReference>
<proteinExistence type="inferred from homology"/>
<feature type="coiled-coil region" evidence="3">
    <location>
        <begin position="439"/>
        <end position="473"/>
    </location>
</feature>
<dbReference type="PANTHER" id="PTHR30203:SF30">
    <property type="entry name" value="OUTER MEMBRANE PROTEIN-RELATED"/>
    <property type="match status" value="1"/>
</dbReference>
<dbReference type="InterPro" id="IPR010131">
    <property type="entry name" value="MdtP/NodT-like"/>
</dbReference>
<comment type="caution">
    <text evidence="4">The sequence shown here is derived from an EMBL/GenBank/DDBJ whole genome shotgun (WGS) entry which is preliminary data.</text>
</comment>
<evidence type="ECO:0000313" key="5">
    <source>
        <dbReference type="Proteomes" id="UP001597361"/>
    </source>
</evidence>
<gene>
    <name evidence="4" type="ORF">ACFSKL_11705</name>
</gene>
<dbReference type="SUPFAM" id="SSF56954">
    <property type="entry name" value="Outer membrane efflux proteins (OEP)"/>
    <property type="match status" value="1"/>
</dbReference>
<comment type="subcellular location">
    <subcellularLocation>
        <location evidence="2">Cell membrane</location>
        <topology evidence="2">Lipid-anchor</topology>
    </subcellularLocation>
</comment>
<accession>A0ABW4VNY0</accession>
<reference evidence="5" key="1">
    <citation type="journal article" date="2019" name="Int. J. Syst. Evol. Microbiol.">
        <title>The Global Catalogue of Microorganisms (GCM) 10K type strain sequencing project: providing services to taxonomists for standard genome sequencing and annotation.</title>
        <authorList>
            <consortium name="The Broad Institute Genomics Platform"/>
            <consortium name="The Broad Institute Genome Sequencing Center for Infectious Disease"/>
            <person name="Wu L."/>
            <person name="Ma J."/>
        </authorList>
    </citation>
    <scope>NUCLEOTIDE SEQUENCE [LARGE SCALE GENOMIC DNA]</scope>
    <source>
        <strain evidence="5">CGMCC 1.15180</strain>
    </source>
</reference>
<sequence length="482" mass="54313">MKNKPLIIIIFPLMMILGISGCKVFDVPSKQENKTTPESYPYPAEQKTSRTEQINWHSYFDDPNLVALIDSALLNNQELNIVQQELAINSNEVRARKGEYLPFVSFMGGAGIEKVGRFTRNGAVEENLELKPGKAFPEPVPDFMLGTIASWELDVWKKLRNSKKSALSKYLASVEGKNFMVTNLVAEIANAYYELMALDNILETIQSNISIQTTVYEVLKQQKEAAKVTQLAVNRFEAQVLNTKNLQFEVLQKIIETENRINLLVGRFPESIPRSSKEFKEIEIESIYSGIPSDLLTNRPDIRQAELELVASKLDVSIAKANFYPSFTIKAGIGFQSFNPSFLLNPESMLYSFAGDLAAPLINRNAIKATYYSANARQMQAVFNYERSILNAYLDVLNQLGKVDNYNKSYESKSKEVAILVKSIDISNSLFNSARADYMEILLTQREALESNMELLEIKLKQLSAKVSIYRALGGGWTSQQL</sequence>
<dbReference type="Pfam" id="PF02321">
    <property type="entry name" value="OEP"/>
    <property type="match status" value="2"/>
</dbReference>
<dbReference type="Gene3D" id="2.20.200.10">
    <property type="entry name" value="Outer membrane efflux proteins (OEP)"/>
    <property type="match status" value="1"/>
</dbReference>
<dbReference type="PANTHER" id="PTHR30203">
    <property type="entry name" value="OUTER MEMBRANE CATION EFFLUX PROTEIN"/>
    <property type="match status" value="1"/>
</dbReference>
<keyword evidence="5" id="KW-1185">Reference proteome</keyword>
<keyword evidence="2" id="KW-0812">Transmembrane</keyword>
<dbReference type="InterPro" id="IPR003423">
    <property type="entry name" value="OMP_efflux"/>
</dbReference>
<evidence type="ECO:0000256" key="2">
    <source>
        <dbReference type="RuleBase" id="RU362097"/>
    </source>
</evidence>
<keyword evidence="2" id="KW-0472">Membrane</keyword>
<evidence type="ECO:0000256" key="1">
    <source>
        <dbReference type="ARBA" id="ARBA00007613"/>
    </source>
</evidence>
<dbReference type="EMBL" id="JBHUHR010000031">
    <property type="protein sequence ID" value="MFD2035461.1"/>
    <property type="molecule type" value="Genomic_DNA"/>
</dbReference>
<organism evidence="4 5">
    <name type="scientific">Belliella marina</name>
    <dbReference type="NCBI Taxonomy" id="1644146"/>
    <lineage>
        <taxon>Bacteria</taxon>
        <taxon>Pseudomonadati</taxon>
        <taxon>Bacteroidota</taxon>
        <taxon>Cytophagia</taxon>
        <taxon>Cytophagales</taxon>
        <taxon>Cyclobacteriaceae</taxon>
        <taxon>Belliella</taxon>
    </lineage>
</organism>
<dbReference type="NCBIfam" id="TIGR01845">
    <property type="entry name" value="outer_NodT"/>
    <property type="match status" value="1"/>
</dbReference>
<keyword evidence="3" id="KW-0175">Coiled coil</keyword>
<protein>
    <submittedName>
        <fullName evidence="4">TolC family protein</fullName>
    </submittedName>
</protein>
<comment type="similarity">
    <text evidence="1 2">Belongs to the outer membrane factor (OMF) (TC 1.B.17) family.</text>
</comment>
<keyword evidence="2" id="KW-0449">Lipoprotein</keyword>